<dbReference type="InterPro" id="IPR006549">
    <property type="entry name" value="HAD-SF_hydro_IIIA"/>
</dbReference>
<evidence type="ECO:0000313" key="14">
    <source>
        <dbReference type="Proteomes" id="UP000626148"/>
    </source>
</evidence>
<evidence type="ECO:0000256" key="10">
    <source>
        <dbReference type="ARBA" id="ARBA00031051"/>
    </source>
</evidence>
<dbReference type="EC" id="3.1.3.45" evidence="5 11"/>
<evidence type="ECO:0000256" key="6">
    <source>
        <dbReference type="ARBA" id="ARBA00020092"/>
    </source>
</evidence>
<dbReference type="InterPro" id="IPR023214">
    <property type="entry name" value="HAD_sf"/>
</dbReference>
<comment type="caution">
    <text evidence="13">The sequence shown here is derived from an EMBL/GenBank/DDBJ whole genome shotgun (WGS) entry which is preliminary data.</text>
</comment>
<dbReference type="InterPro" id="IPR036412">
    <property type="entry name" value="HAD-like_sf"/>
</dbReference>
<keyword evidence="11" id="KW-0448">Lipopolysaccharide biosynthesis</keyword>
<dbReference type="PANTHER" id="PTHR21485:SF3">
    <property type="entry name" value="N-ACYLNEURAMINATE CYTIDYLYLTRANSFERASE"/>
    <property type="match status" value="1"/>
</dbReference>
<feature type="binding site" evidence="12">
    <location>
        <position position="22"/>
    </location>
    <ligand>
        <name>substrate</name>
    </ligand>
</feature>
<dbReference type="GO" id="GO:0008781">
    <property type="term" value="F:N-acylneuraminate cytidylyltransferase activity"/>
    <property type="evidence" value="ECO:0007669"/>
    <property type="project" value="TreeGrafter"/>
</dbReference>
<reference evidence="13" key="2">
    <citation type="submission" date="2020-09" db="EMBL/GenBank/DDBJ databases">
        <authorList>
            <person name="Sun Q."/>
            <person name="Kim S."/>
        </authorList>
    </citation>
    <scope>NUCLEOTIDE SEQUENCE</scope>
    <source>
        <strain evidence="13">KCTC 22169</strain>
    </source>
</reference>
<name>A0A918N9R2_9GAMM</name>
<dbReference type="NCBIfam" id="TIGR01662">
    <property type="entry name" value="HAD-SF-IIIA"/>
    <property type="match status" value="1"/>
</dbReference>
<dbReference type="InterPro" id="IPR010023">
    <property type="entry name" value="KdsC_fam"/>
</dbReference>
<dbReference type="RefSeq" id="WP_189608281.1">
    <property type="nucleotide sequence ID" value="NZ_BMXR01000004.1"/>
</dbReference>
<dbReference type="GO" id="GO:0009103">
    <property type="term" value="P:lipopolysaccharide biosynthetic process"/>
    <property type="evidence" value="ECO:0007669"/>
    <property type="project" value="UniProtKB-UniRule"/>
</dbReference>
<dbReference type="InterPro" id="IPR050793">
    <property type="entry name" value="CMP-NeuNAc_synthase"/>
</dbReference>
<keyword evidence="14" id="KW-1185">Reference proteome</keyword>
<dbReference type="GO" id="GO:0019143">
    <property type="term" value="F:3-deoxy-manno-octulosonate-8-phosphatase activity"/>
    <property type="evidence" value="ECO:0007669"/>
    <property type="project" value="UniProtKB-UniRule"/>
</dbReference>
<evidence type="ECO:0000256" key="5">
    <source>
        <dbReference type="ARBA" id="ARBA00013066"/>
    </source>
</evidence>
<sequence>MEISGDLKLGLQRIRLVVFDVDGVLTDGQLFYSDEGETLKAFHVRDGVALKLLPDMGVDVAIVSAKDSSMLACRMAELGVHHYYPGTKDKRKSVEALARNLSLAPEEVAFVGDDMVDLHAMAWCGVGLAPLDAYEYVRDRADVVVPVNGGHGVARYVADLILQAQGKFEQAYKTASLPHFERDR</sequence>
<feature type="binding site" evidence="12">
    <location>
        <position position="20"/>
    </location>
    <ligand>
        <name>Mg(2+)</name>
        <dbReference type="ChEBI" id="CHEBI:18420"/>
    </ligand>
</feature>
<comment type="function">
    <text evidence="11">Catalyzes the hydrolysis of 3-deoxy-D-manno-octulosonate 8-phosphate (KDO 8-P) to 3-deoxy-D-manno-octulosonate (KDO) and inorganic phosphate.</text>
</comment>
<evidence type="ECO:0000256" key="1">
    <source>
        <dbReference type="ARBA" id="ARBA00000898"/>
    </source>
</evidence>
<keyword evidence="9 11" id="KW-0460">Magnesium</keyword>
<keyword evidence="7 11" id="KW-0479">Metal-binding</keyword>
<organism evidence="13 14">
    <name type="scientific">Saccharospirillum salsuginis</name>
    <dbReference type="NCBI Taxonomy" id="418750"/>
    <lineage>
        <taxon>Bacteria</taxon>
        <taxon>Pseudomonadati</taxon>
        <taxon>Pseudomonadota</taxon>
        <taxon>Gammaproteobacteria</taxon>
        <taxon>Oceanospirillales</taxon>
        <taxon>Saccharospirillaceae</taxon>
        <taxon>Saccharospirillum</taxon>
    </lineage>
</organism>
<dbReference type="NCBIfam" id="TIGR01670">
    <property type="entry name" value="KdsC-phosphatas"/>
    <property type="match status" value="1"/>
</dbReference>
<protein>
    <recommendedName>
        <fullName evidence="6 11">3-deoxy-D-manno-octulosonate 8-phosphate phosphatase KdsC</fullName>
        <ecNumber evidence="5 11">3.1.3.45</ecNumber>
    </recommendedName>
    <alternativeName>
        <fullName evidence="10 11">KDO 8-P phosphatase</fullName>
    </alternativeName>
</protein>
<dbReference type="SFLD" id="SFLDS00003">
    <property type="entry name" value="Haloacid_Dehalogenase"/>
    <property type="match status" value="1"/>
</dbReference>
<dbReference type="EMBL" id="BMXR01000004">
    <property type="protein sequence ID" value="GGX51689.1"/>
    <property type="molecule type" value="Genomic_DNA"/>
</dbReference>
<dbReference type="FunFam" id="3.40.50.1000:FF:000029">
    <property type="entry name" value="3-deoxy-D-manno-octulosonate 8-phosphate phosphatase KdsC"/>
    <property type="match status" value="1"/>
</dbReference>
<gene>
    <name evidence="13" type="ORF">GCM10007392_18730</name>
</gene>
<comment type="catalytic activity">
    <reaction evidence="1 11">
        <text>3-deoxy-alpha-D-manno-2-octulosonate-8-phosphate + H2O = 3-deoxy-alpha-D-manno-oct-2-ulosonate + phosphate</text>
        <dbReference type="Rhea" id="RHEA:11500"/>
        <dbReference type="ChEBI" id="CHEBI:15377"/>
        <dbReference type="ChEBI" id="CHEBI:43474"/>
        <dbReference type="ChEBI" id="CHEBI:85985"/>
        <dbReference type="ChEBI" id="CHEBI:85986"/>
        <dbReference type="EC" id="3.1.3.45"/>
    </reaction>
</comment>
<dbReference type="PANTHER" id="PTHR21485">
    <property type="entry name" value="HAD SUPERFAMILY MEMBERS CMAS AND KDSC"/>
    <property type="match status" value="1"/>
</dbReference>
<evidence type="ECO:0000256" key="8">
    <source>
        <dbReference type="ARBA" id="ARBA00022801"/>
    </source>
</evidence>
<comment type="subunit">
    <text evidence="4 11">Homotetramer.</text>
</comment>
<evidence type="ECO:0000256" key="11">
    <source>
        <dbReference type="PIRNR" id="PIRNR006118"/>
    </source>
</evidence>
<evidence type="ECO:0000256" key="4">
    <source>
        <dbReference type="ARBA" id="ARBA00011881"/>
    </source>
</evidence>
<dbReference type="Pfam" id="PF08282">
    <property type="entry name" value="Hydrolase_3"/>
    <property type="match status" value="1"/>
</dbReference>
<dbReference type="GO" id="GO:0046872">
    <property type="term" value="F:metal ion binding"/>
    <property type="evidence" value="ECO:0007669"/>
    <property type="project" value="UniProtKB-UniRule"/>
</dbReference>
<evidence type="ECO:0000256" key="12">
    <source>
        <dbReference type="PIRSR" id="PIRSR006118-2"/>
    </source>
</evidence>
<dbReference type="PIRSF" id="PIRSF006118">
    <property type="entry name" value="KDO8-P_Ptase"/>
    <property type="match status" value="1"/>
</dbReference>
<comment type="similarity">
    <text evidence="3 11">Belongs to the KdsC family.</text>
</comment>
<dbReference type="SUPFAM" id="SSF56784">
    <property type="entry name" value="HAD-like"/>
    <property type="match status" value="1"/>
</dbReference>
<accession>A0A918N9R2</accession>
<proteinExistence type="inferred from homology"/>
<dbReference type="SFLD" id="SFLDG01138">
    <property type="entry name" value="C1.6.2:_Deoxy-d-mannose-octulo"/>
    <property type="match status" value="1"/>
</dbReference>
<comment type="cofactor">
    <cofactor evidence="2 11 12">
        <name>Mg(2+)</name>
        <dbReference type="ChEBI" id="CHEBI:18420"/>
    </cofactor>
</comment>
<keyword evidence="8 11" id="KW-0378">Hydrolase</keyword>
<dbReference type="SFLD" id="SFLDG01136">
    <property type="entry name" value="C1.6:_Phosphoserine_Phosphatas"/>
    <property type="match status" value="1"/>
</dbReference>
<evidence type="ECO:0000256" key="7">
    <source>
        <dbReference type="ARBA" id="ARBA00022723"/>
    </source>
</evidence>
<dbReference type="Proteomes" id="UP000626148">
    <property type="component" value="Unassembled WGS sequence"/>
</dbReference>
<evidence type="ECO:0000256" key="2">
    <source>
        <dbReference type="ARBA" id="ARBA00001946"/>
    </source>
</evidence>
<evidence type="ECO:0000256" key="9">
    <source>
        <dbReference type="ARBA" id="ARBA00022842"/>
    </source>
</evidence>
<feature type="binding site" evidence="12">
    <location>
        <position position="113"/>
    </location>
    <ligand>
        <name>Mg(2+)</name>
        <dbReference type="ChEBI" id="CHEBI:18420"/>
    </ligand>
</feature>
<dbReference type="Gene3D" id="3.40.50.1000">
    <property type="entry name" value="HAD superfamily/HAD-like"/>
    <property type="match status" value="1"/>
</dbReference>
<evidence type="ECO:0000313" key="13">
    <source>
        <dbReference type="EMBL" id="GGX51689.1"/>
    </source>
</evidence>
<reference evidence="13" key="1">
    <citation type="journal article" date="2014" name="Int. J. Syst. Evol. Microbiol.">
        <title>Complete genome sequence of Corynebacterium casei LMG S-19264T (=DSM 44701T), isolated from a smear-ripened cheese.</title>
        <authorList>
            <consortium name="US DOE Joint Genome Institute (JGI-PGF)"/>
            <person name="Walter F."/>
            <person name="Albersmeier A."/>
            <person name="Kalinowski J."/>
            <person name="Ruckert C."/>
        </authorList>
    </citation>
    <scope>NUCLEOTIDE SEQUENCE</scope>
    <source>
        <strain evidence="13">KCTC 22169</strain>
    </source>
</reference>
<dbReference type="AlphaFoldDB" id="A0A918N9R2"/>
<evidence type="ECO:0000256" key="3">
    <source>
        <dbReference type="ARBA" id="ARBA00005893"/>
    </source>
</evidence>